<proteinExistence type="inferred from homology"/>
<dbReference type="Pfam" id="PF00071">
    <property type="entry name" value="Ras"/>
    <property type="match status" value="1"/>
</dbReference>
<accession>A0ABP1HGA7</accession>
<keyword evidence="3" id="KW-1185">Reference proteome</keyword>
<dbReference type="InterPro" id="IPR027417">
    <property type="entry name" value="P-loop_NTPase"/>
</dbReference>
<dbReference type="Gene3D" id="3.40.50.300">
    <property type="entry name" value="P-loop containing nucleotide triphosphate hydrolases"/>
    <property type="match status" value="1"/>
</dbReference>
<dbReference type="CDD" id="cd00154">
    <property type="entry name" value="Rab"/>
    <property type="match status" value="1"/>
</dbReference>
<dbReference type="SMART" id="SM00175">
    <property type="entry name" value="RAB"/>
    <property type="match status" value="1"/>
</dbReference>
<dbReference type="SMART" id="SM00173">
    <property type="entry name" value="RAS"/>
    <property type="match status" value="1"/>
</dbReference>
<gene>
    <name evidence="2" type="ORF">HINF_LOCUS13266</name>
</gene>
<dbReference type="SUPFAM" id="SSF52540">
    <property type="entry name" value="P-loop containing nucleoside triphosphate hydrolases"/>
    <property type="match status" value="1"/>
</dbReference>
<dbReference type="PROSITE" id="PS51419">
    <property type="entry name" value="RAB"/>
    <property type="match status" value="1"/>
</dbReference>
<comment type="caution">
    <text evidence="2">The sequence shown here is derived from an EMBL/GenBank/DDBJ whole genome shotgun (WGS) entry which is preliminary data.</text>
</comment>
<protein>
    <submittedName>
        <fullName evidence="2">Rab11</fullName>
    </submittedName>
</protein>
<dbReference type="PRINTS" id="PR00449">
    <property type="entry name" value="RASTRNSFRMNG"/>
</dbReference>
<dbReference type="EMBL" id="CAXDID020000031">
    <property type="protein sequence ID" value="CAL5993860.1"/>
    <property type="molecule type" value="Genomic_DNA"/>
</dbReference>
<evidence type="ECO:0000256" key="1">
    <source>
        <dbReference type="ARBA" id="ARBA00006270"/>
    </source>
</evidence>
<evidence type="ECO:0000313" key="2">
    <source>
        <dbReference type="EMBL" id="CAL5993860.1"/>
    </source>
</evidence>
<organism evidence="2 3">
    <name type="scientific">Hexamita inflata</name>
    <dbReference type="NCBI Taxonomy" id="28002"/>
    <lineage>
        <taxon>Eukaryota</taxon>
        <taxon>Metamonada</taxon>
        <taxon>Diplomonadida</taxon>
        <taxon>Hexamitidae</taxon>
        <taxon>Hexamitinae</taxon>
        <taxon>Hexamita</taxon>
    </lineage>
</organism>
<reference evidence="2 3" key="1">
    <citation type="submission" date="2024-07" db="EMBL/GenBank/DDBJ databases">
        <authorList>
            <person name="Akdeniz Z."/>
        </authorList>
    </citation>
    <scope>NUCLEOTIDE SEQUENCE [LARGE SCALE GENOMIC DNA]</scope>
</reference>
<sequence length="174" mass="20216">MNINYLVKSVIIGAEKTGKSYILHKLTNSANKSAYEPTIGVEFFSKATQFQYQHKQINTVVQIWDTAGDPRFQTIVEAYYKNSSVTFIVFDVNNAESFAKCKFYIQNIYQNCDQTFKQIMLVGTQLSDERKVSADEAFLFAMYHDIFYTEVKQDTDVELVLQKMIKSYIYIKLQ</sequence>
<dbReference type="SMART" id="SM00174">
    <property type="entry name" value="RHO"/>
    <property type="match status" value="1"/>
</dbReference>
<comment type="similarity">
    <text evidence="1">Belongs to the small GTPase superfamily. Rab family.</text>
</comment>
<name>A0ABP1HGA7_9EUKA</name>
<dbReference type="Proteomes" id="UP001642409">
    <property type="component" value="Unassembled WGS sequence"/>
</dbReference>
<dbReference type="InterPro" id="IPR005225">
    <property type="entry name" value="Small_GTP-bd"/>
</dbReference>
<evidence type="ECO:0000313" key="3">
    <source>
        <dbReference type="Proteomes" id="UP001642409"/>
    </source>
</evidence>
<dbReference type="NCBIfam" id="TIGR00231">
    <property type="entry name" value="small_GTP"/>
    <property type="match status" value="1"/>
</dbReference>
<dbReference type="PANTHER" id="PTHR47979">
    <property type="entry name" value="DRAB11-RELATED"/>
    <property type="match status" value="1"/>
</dbReference>
<dbReference type="InterPro" id="IPR001806">
    <property type="entry name" value="Small_GTPase"/>
</dbReference>
<dbReference type="InterPro" id="IPR050209">
    <property type="entry name" value="Rab_GTPases_membrane_traffic"/>
</dbReference>